<reference evidence="1 2" key="1">
    <citation type="submission" date="2022-05" db="EMBL/GenBank/DDBJ databases">
        <title>Whole genome sequences of Escherichia coli of fish isolates collected from Assam, India.</title>
        <authorList>
            <person name="Sudha S."/>
            <person name="Muneeb K.H."/>
            <person name="Rakshit O."/>
            <person name="Mendem S.K."/>
            <person name="Raisen C."/>
            <person name="Holmes M.A."/>
            <person name="Shome B.R."/>
            <person name="Sivaraman G.K."/>
        </authorList>
    </citation>
    <scope>NUCLEOTIDE SEQUENCE [LARGE SCALE GENOMIC DNA]</scope>
    <source>
        <strain evidence="1 2">278</strain>
    </source>
</reference>
<evidence type="ECO:0008006" key="3">
    <source>
        <dbReference type="Google" id="ProtNLM"/>
    </source>
</evidence>
<accession>A0ABU6EHR9</accession>
<dbReference type="RefSeq" id="WP_325935546.1">
    <property type="nucleotide sequence ID" value="NZ_JAMZOO010000007.1"/>
</dbReference>
<evidence type="ECO:0000313" key="1">
    <source>
        <dbReference type="EMBL" id="MEB6858589.1"/>
    </source>
</evidence>
<keyword evidence="2" id="KW-1185">Reference proteome</keyword>
<comment type="caution">
    <text evidence="1">The sequence shown here is derived from an EMBL/GenBank/DDBJ whole genome shotgun (WGS) entry which is preliminary data.</text>
</comment>
<evidence type="ECO:0000313" key="2">
    <source>
        <dbReference type="Proteomes" id="UP001332939"/>
    </source>
</evidence>
<name>A0ABU6EHR9_9GAMM</name>
<dbReference type="EMBL" id="JAMZOO010000007">
    <property type="protein sequence ID" value="MEB6858589.1"/>
    <property type="molecule type" value="Genomic_DNA"/>
</dbReference>
<protein>
    <recommendedName>
        <fullName evidence="3">Lipoprotein</fullName>
    </recommendedName>
</protein>
<organism evidence="1 2">
    <name type="scientific">Proteus cibi</name>
    <dbReference type="NCBI Taxonomy" id="2050966"/>
    <lineage>
        <taxon>Bacteria</taxon>
        <taxon>Pseudomonadati</taxon>
        <taxon>Pseudomonadota</taxon>
        <taxon>Gammaproteobacteria</taxon>
        <taxon>Enterobacterales</taxon>
        <taxon>Morganellaceae</taxon>
        <taxon>Proteus</taxon>
    </lineage>
</organism>
<gene>
    <name evidence="1" type="ORF">NA736_16375</name>
</gene>
<proteinExistence type="predicted"/>
<sequence length="263" mass="30657">MPLSVLEVKPWKNMNRYKWIFLFFFIIIQGCAPRSDKNKTLSPPADTKWVTIGIKLPAGIEALPLNVLYRSDICQRAQYNSAGEKEYIPGFNPNTVGLKQQGNSDIYQAQIALNGGGSCQWQLSEVWMSIIYKKTLNTYSDFKPIPSDRLILIFKDHNYRPPELIKNLIKNGTIKMDYYPLVVDDEFINEKNIFLFNLFDRDQYVLVNNERNILFSPIYNKRNITKVDMPREREKDNVIYYSDGTIEKSSSWTPNYNKLKSLN</sequence>
<dbReference type="Proteomes" id="UP001332939">
    <property type="component" value="Unassembled WGS sequence"/>
</dbReference>